<dbReference type="InterPro" id="IPR004268">
    <property type="entry name" value="MurJ"/>
</dbReference>
<feature type="compositionally biased region" description="Low complexity" evidence="8">
    <location>
        <begin position="56"/>
        <end position="66"/>
    </location>
</feature>
<keyword evidence="4" id="KW-0133">Cell shape</keyword>
<evidence type="ECO:0000256" key="4">
    <source>
        <dbReference type="ARBA" id="ARBA00022960"/>
    </source>
</evidence>
<dbReference type="EMBL" id="BSRI01000002">
    <property type="protein sequence ID" value="GLV57446.1"/>
    <property type="molecule type" value="Genomic_DNA"/>
</dbReference>
<keyword evidence="5" id="KW-0573">Peptidoglycan synthesis</keyword>
<evidence type="ECO:0000256" key="3">
    <source>
        <dbReference type="ARBA" id="ARBA00022692"/>
    </source>
</evidence>
<evidence type="ECO:0000256" key="9">
    <source>
        <dbReference type="SAM" id="Phobius"/>
    </source>
</evidence>
<accession>A0ABQ6FY19</accession>
<feature type="transmembrane region" description="Helical" evidence="9">
    <location>
        <begin position="407"/>
        <end position="431"/>
    </location>
</feature>
<evidence type="ECO:0000256" key="1">
    <source>
        <dbReference type="ARBA" id="ARBA00004651"/>
    </source>
</evidence>
<dbReference type="Proteomes" id="UP001344906">
    <property type="component" value="Unassembled WGS sequence"/>
</dbReference>
<feature type="transmembrane region" description="Helical" evidence="9">
    <location>
        <begin position="266"/>
        <end position="290"/>
    </location>
</feature>
<keyword evidence="11" id="KW-1185">Reference proteome</keyword>
<evidence type="ECO:0000313" key="10">
    <source>
        <dbReference type="EMBL" id="GLV57446.1"/>
    </source>
</evidence>
<feature type="transmembrane region" description="Helical" evidence="9">
    <location>
        <begin position="208"/>
        <end position="230"/>
    </location>
</feature>
<feature type="transmembrane region" description="Helical" evidence="9">
    <location>
        <begin position="571"/>
        <end position="596"/>
    </location>
</feature>
<feature type="region of interest" description="Disordered" evidence="8">
    <location>
        <begin position="1"/>
        <end position="80"/>
    </location>
</feature>
<evidence type="ECO:0000256" key="5">
    <source>
        <dbReference type="ARBA" id="ARBA00022984"/>
    </source>
</evidence>
<reference evidence="10 11" key="1">
    <citation type="submission" date="2023-02" db="EMBL/GenBank/DDBJ databases">
        <title>Dictyobacter halimunensis sp. nov., a new member of the class Ktedonobacteria from forest soil in a geothermal area.</title>
        <authorList>
            <person name="Rachmania M.K."/>
            <person name="Ningsih F."/>
            <person name="Sakai Y."/>
            <person name="Yabe S."/>
            <person name="Yokota A."/>
            <person name="Sjamsuridzal W."/>
        </authorList>
    </citation>
    <scope>NUCLEOTIDE SEQUENCE [LARGE SCALE GENOMIC DNA]</scope>
    <source>
        <strain evidence="10 11">S3.2.2.5</strain>
    </source>
</reference>
<dbReference type="Pfam" id="PF03023">
    <property type="entry name" value="MurJ"/>
    <property type="match status" value="1"/>
</dbReference>
<comment type="caution">
    <text evidence="10">The sequence shown here is derived from an EMBL/GenBank/DDBJ whole genome shotgun (WGS) entry which is preliminary data.</text>
</comment>
<gene>
    <name evidence="10" type="ORF">KDH_42820</name>
</gene>
<name>A0ABQ6FY19_9CHLR</name>
<proteinExistence type="predicted"/>
<evidence type="ECO:0000256" key="2">
    <source>
        <dbReference type="ARBA" id="ARBA00022475"/>
    </source>
</evidence>
<comment type="subcellular location">
    <subcellularLocation>
        <location evidence="1">Cell membrane</location>
        <topology evidence="1">Multi-pass membrane protein</topology>
    </subcellularLocation>
</comment>
<keyword evidence="7 9" id="KW-0472">Membrane</keyword>
<keyword evidence="3 9" id="KW-0812">Transmembrane</keyword>
<keyword evidence="6 9" id="KW-1133">Transmembrane helix</keyword>
<feature type="transmembrane region" description="Helical" evidence="9">
    <location>
        <begin position="311"/>
        <end position="331"/>
    </location>
</feature>
<sequence>MAKDSINEKILSSQNDQNADSIEAVPRVLGGRNGDSEATMEVIESTPVAPQDDDVASAASESTIAEEQAEAVPPSAGEVKSDRRELVKSASLVALGNLGSSLLGMLRQSFVASTGPGISGPFLASLSPAQKFNDFIVNGSVPGALIPTFNDYAEDREGLRRLVFTIVNLVLIIMTISSVGYFFVAPWFTNMVLAAGFHAQEKLLTLQYTRIVFFSLLALGPFAVLQAALYAQKEFGWTAFAAAAYHAGIIAGAIFTAVAGDHLFGLGHYGLAFGVILGTVGEIVLLIPAMRNQRMRYMFVLDLKHPALRHILKLYAPVAFSFFFSACVAFLDQFLTTLTPCMEVMRQAKSCGDANLSAMNFATLLIQFPGGLVASALSFAVLPTLTTYMREGDIERFKSTLLLGFRLGLLLMIPAAAGLIVLKLPIVTLLFRHGNFSPAQAVVTAAVLQNFSYQLPFIAIDQLLISAFYARKNTIIPVAVLVLSVMGYLAVALPFWNTVGVPVMALANTVQNTLHPLILLLILWKTIGSLHLRGILPALLKMLVATAVMVAVAWGLQLGLGYLHLFASSSFISSLVTVIIAGGIGAIVYFALVIVFKVEEVSMLKGAVLAKLGKK</sequence>
<evidence type="ECO:0000256" key="7">
    <source>
        <dbReference type="ARBA" id="ARBA00023136"/>
    </source>
</evidence>
<dbReference type="PRINTS" id="PR01806">
    <property type="entry name" value="VIRFACTRMVIN"/>
</dbReference>
<feature type="transmembrane region" description="Helical" evidence="9">
    <location>
        <begin position="162"/>
        <end position="188"/>
    </location>
</feature>
<feature type="compositionally biased region" description="Polar residues" evidence="8">
    <location>
        <begin position="10"/>
        <end position="20"/>
    </location>
</feature>
<organism evidence="10 11">
    <name type="scientific">Dictyobacter halimunensis</name>
    <dbReference type="NCBI Taxonomy" id="3026934"/>
    <lineage>
        <taxon>Bacteria</taxon>
        <taxon>Bacillati</taxon>
        <taxon>Chloroflexota</taxon>
        <taxon>Ktedonobacteria</taxon>
        <taxon>Ktedonobacterales</taxon>
        <taxon>Dictyobacteraceae</taxon>
        <taxon>Dictyobacter</taxon>
    </lineage>
</organism>
<feature type="transmembrane region" description="Helical" evidence="9">
    <location>
        <begin position="364"/>
        <end position="386"/>
    </location>
</feature>
<dbReference type="InterPro" id="IPR051050">
    <property type="entry name" value="Lipid_II_flippase_MurJ/MviN"/>
</dbReference>
<keyword evidence="2" id="KW-1003">Cell membrane</keyword>
<evidence type="ECO:0000256" key="8">
    <source>
        <dbReference type="SAM" id="MobiDB-lite"/>
    </source>
</evidence>
<protein>
    <submittedName>
        <fullName evidence="10">Lipid II flippase MurJ</fullName>
    </submittedName>
</protein>
<dbReference type="RefSeq" id="WP_338253372.1">
    <property type="nucleotide sequence ID" value="NZ_BSRI01000002.1"/>
</dbReference>
<dbReference type="PANTHER" id="PTHR47019">
    <property type="entry name" value="LIPID II FLIPPASE MURJ"/>
    <property type="match status" value="1"/>
</dbReference>
<dbReference type="PANTHER" id="PTHR47019:SF1">
    <property type="entry name" value="LIPID II FLIPPASE MURJ"/>
    <property type="match status" value="1"/>
</dbReference>
<evidence type="ECO:0000313" key="11">
    <source>
        <dbReference type="Proteomes" id="UP001344906"/>
    </source>
</evidence>
<feature type="transmembrane region" description="Helical" evidence="9">
    <location>
        <begin position="543"/>
        <end position="565"/>
    </location>
</feature>
<evidence type="ECO:0000256" key="6">
    <source>
        <dbReference type="ARBA" id="ARBA00022989"/>
    </source>
</evidence>
<feature type="transmembrane region" description="Helical" evidence="9">
    <location>
        <begin position="237"/>
        <end position="260"/>
    </location>
</feature>
<feature type="transmembrane region" description="Helical" evidence="9">
    <location>
        <begin position="476"/>
        <end position="496"/>
    </location>
</feature>